<dbReference type="Pfam" id="PF01544">
    <property type="entry name" value="CorA"/>
    <property type="match status" value="1"/>
</dbReference>
<dbReference type="InterPro" id="IPR045863">
    <property type="entry name" value="CorA_TM1_TM2"/>
</dbReference>
<dbReference type="GO" id="GO:0015095">
    <property type="term" value="F:magnesium ion transmembrane transporter activity"/>
    <property type="evidence" value="ECO:0007669"/>
    <property type="project" value="TreeGrafter"/>
</dbReference>
<feature type="transmembrane region" description="Helical" evidence="6">
    <location>
        <begin position="1131"/>
        <end position="1151"/>
    </location>
</feature>
<dbReference type="InParanoid" id="F0XH72"/>
<evidence type="ECO:0000256" key="1">
    <source>
        <dbReference type="ARBA" id="ARBA00004651"/>
    </source>
</evidence>
<dbReference type="GeneID" id="25976033"/>
<feature type="region of interest" description="Disordered" evidence="5">
    <location>
        <begin position="182"/>
        <end position="247"/>
    </location>
</feature>
<keyword evidence="4 6" id="KW-0472">Membrane</keyword>
<dbReference type="Gene3D" id="1.20.58.340">
    <property type="entry name" value="Magnesium transport protein CorA, transmembrane region"/>
    <property type="match status" value="1"/>
</dbReference>
<reference evidence="7 8" key="1">
    <citation type="journal article" date="2011" name="Proc. Natl. Acad. Sci. U.S.A.">
        <title>Genome and transcriptome analyses of the mountain pine beetle-fungal symbiont Grosmannia clavigera, a lodgepole pine pathogen.</title>
        <authorList>
            <person name="DiGuistini S."/>
            <person name="Wang Y."/>
            <person name="Liao N.Y."/>
            <person name="Taylor G."/>
            <person name="Tanguay P."/>
            <person name="Feau N."/>
            <person name="Henrissat B."/>
            <person name="Chan S.K."/>
            <person name="Hesse-Orce U."/>
            <person name="Alamouti S.M."/>
            <person name="Tsui C.K.M."/>
            <person name="Docking R.T."/>
            <person name="Levasseur A."/>
            <person name="Haridas S."/>
            <person name="Robertson G."/>
            <person name="Birol I."/>
            <person name="Holt R.A."/>
            <person name="Marra M.A."/>
            <person name="Hamelin R.C."/>
            <person name="Hirst M."/>
            <person name="Jones S.J.M."/>
            <person name="Bohlmann J."/>
            <person name="Breuil C."/>
        </authorList>
    </citation>
    <scope>NUCLEOTIDE SEQUENCE [LARGE SCALE GENOMIC DNA]</scope>
    <source>
        <strain evidence="8">kw1407 / UAMH 11150</strain>
    </source>
</reference>
<keyword evidence="8" id="KW-1185">Reference proteome</keyword>
<dbReference type="AlphaFoldDB" id="F0XH72"/>
<evidence type="ECO:0000256" key="6">
    <source>
        <dbReference type="SAM" id="Phobius"/>
    </source>
</evidence>
<dbReference type="PANTHER" id="PTHR46494">
    <property type="entry name" value="CORA FAMILY METAL ION TRANSPORTER (EUROFUNG)"/>
    <property type="match status" value="1"/>
</dbReference>
<evidence type="ECO:0000313" key="8">
    <source>
        <dbReference type="Proteomes" id="UP000007796"/>
    </source>
</evidence>
<evidence type="ECO:0000256" key="2">
    <source>
        <dbReference type="ARBA" id="ARBA00022692"/>
    </source>
</evidence>
<sequence length="1197" mass="134311">MPSQANSSLERRPLPASRPPLSTIHSGDWRGPGQPAYPLPRSSDIYQGCDSGGSMVSPYYRDPYYPSYMPNVPLYYQPHPMQFANMVPPPSRIARDSNAGFQSPRMDPQPVLYDSPPSISQQSSPYSSDSMSRPASPKARTGPRKTVRIEDVSRYEDESDSWHRSSRKVYVQNGVYDDGVEEGVDEFDDGTPPTVYSFTPRHMSRVTSSQGSSHGDDDSPDKEEDTATGNVGNGDGGPDGAKMDPDLASNIDKLSHVFQSQYVGEFVPGGWHSAKITTVVSSSSKLKPLFKWLHCTRKVMDFSDFSRTVRRSPNLSPTELKGIRDLLATVQRKFVRSVQTANGQTVHHMEPSCIQHVLPPDDSAKASTFSQRTLTWVCMPFFSLEKYSGLQEVPRNMPAFPIETLLQSKFSRATRERDMQQAICQNQGKGMPAGLCYHVAQIWCLVIDNSFLFTYSHMSEEMLVGDAIEIAEIPIQQMPNTGHQSVITVAYKRAVLWSIPVEDCKTWLEFLSHFRDFWPQRLSFFRRTRPVEADDWPRIWNLAQHVQNHITLEMRLKYVLPYIPLLPVSSLFLTVIRPPALPPPAGVLAPQQEDTVAEISVTPLPAETAAPGPSLPAAKVVSGARSSATTQGPIKPSSSAASVSTAMPIFSCLTGVTRPDHNTIDEDALDDHLREAEEFILSATSFSDRHAYNACPNSTRDEISAHLQQVGAELAKITDQKSVRSQLSQQRFYEIQLDVFNAASMVFAYFFPPGVNVPTVQKFWGAVQIIVNAGLPVVSTSQGPAPLNIHSSLDIRSELQRLCTAIQAFSEIFARSSQQERANITVPKEVLGSWIHLLMGLIHQPRDIERSDQLIGDARLLFHGSMATVVRSLSKAELLEASVVLPLELLSLIVRKLVQDMTLGMPRVDTCYYEKLEKMNSEITSEASDRFREYRIGLLMEELVAVEHVVDMQVGVFQSLKDFQCNSDTLNKPPRRAHYTPRRPVPELSYDDRRLPSPPPATCYTSRWRSDRRNFNRVSDYYTNDVPEYVALGQPVDLRLLSTDPSGYRSLLLNDCLQFVEGRNYDFTSLRERAKALESKNRNKIDTTKDRHDNAIYAFTIVTIIFLPLSAVAGIFGMNTNDVRNMELDQWAYWATAVPVTAVVIFLGLMWTGELGSIMHWIQSFGKHQQGYRIPPDSLREDDDYEQYTASLQPGYR</sequence>
<evidence type="ECO:0000256" key="5">
    <source>
        <dbReference type="SAM" id="MobiDB-lite"/>
    </source>
</evidence>
<dbReference type="GO" id="GO:0015087">
    <property type="term" value="F:cobalt ion transmembrane transporter activity"/>
    <property type="evidence" value="ECO:0007669"/>
    <property type="project" value="TreeGrafter"/>
</dbReference>
<dbReference type="GO" id="GO:0050897">
    <property type="term" value="F:cobalt ion binding"/>
    <property type="evidence" value="ECO:0007669"/>
    <property type="project" value="TreeGrafter"/>
</dbReference>
<dbReference type="HOGENOM" id="CLU_003895_0_0_1"/>
<dbReference type="EMBL" id="GL629769">
    <property type="protein sequence ID" value="EFX03055.1"/>
    <property type="molecule type" value="Genomic_DNA"/>
</dbReference>
<dbReference type="InterPro" id="IPR002523">
    <property type="entry name" value="MgTranspt_CorA/ZnTranspt_ZntB"/>
</dbReference>
<dbReference type="GO" id="GO:0000287">
    <property type="term" value="F:magnesium ion binding"/>
    <property type="evidence" value="ECO:0007669"/>
    <property type="project" value="TreeGrafter"/>
</dbReference>
<dbReference type="PANTHER" id="PTHR46494:SF3">
    <property type="entry name" value="ZINC TRANSPORT PROTEIN ZNTB"/>
    <property type="match status" value="1"/>
</dbReference>
<comment type="subcellular location">
    <subcellularLocation>
        <location evidence="1">Cell membrane</location>
        <topology evidence="1">Multi-pass membrane protein</topology>
    </subcellularLocation>
</comment>
<gene>
    <name evidence="7" type="ORF">CMQ_2984</name>
</gene>
<feature type="region of interest" description="Disordered" evidence="5">
    <location>
        <begin position="87"/>
        <end position="164"/>
    </location>
</feature>
<feature type="compositionally biased region" description="Basic and acidic residues" evidence="5">
    <location>
        <begin position="147"/>
        <end position="163"/>
    </location>
</feature>
<evidence type="ECO:0000256" key="3">
    <source>
        <dbReference type="ARBA" id="ARBA00022989"/>
    </source>
</evidence>
<protein>
    <submittedName>
        <fullName evidence="7">Mg2+ transporter</fullName>
    </submittedName>
</protein>
<dbReference type="RefSeq" id="XP_014172537.1">
    <property type="nucleotide sequence ID" value="XM_014317062.1"/>
</dbReference>
<feature type="transmembrane region" description="Helical" evidence="6">
    <location>
        <begin position="1095"/>
        <end position="1119"/>
    </location>
</feature>
<accession>F0XH72</accession>
<name>F0XH72_GROCL</name>
<keyword evidence="3 6" id="KW-1133">Transmembrane helix</keyword>
<evidence type="ECO:0000313" key="7">
    <source>
        <dbReference type="EMBL" id="EFX03055.1"/>
    </source>
</evidence>
<dbReference type="eggNOG" id="ENOG502S5DR">
    <property type="taxonomic scope" value="Eukaryota"/>
</dbReference>
<dbReference type="SUPFAM" id="SSF144083">
    <property type="entry name" value="Magnesium transport protein CorA, transmembrane region"/>
    <property type="match status" value="1"/>
</dbReference>
<keyword evidence="2 6" id="KW-0812">Transmembrane</keyword>
<dbReference type="STRING" id="655863.F0XH72"/>
<feature type="region of interest" description="Disordered" evidence="5">
    <location>
        <begin position="1"/>
        <end position="45"/>
    </location>
</feature>
<dbReference type="Proteomes" id="UP000007796">
    <property type="component" value="Unassembled WGS sequence"/>
</dbReference>
<feature type="region of interest" description="Disordered" evidence="5">
    <location>
        <begin position="968"/>
        <end position="996"/>
    </location>
</feature>
<feature type="compositionally biased region" description="Low complexity" evidence="5">
    <location>
        <begin position="115"/>
        <end position="137"/>
    </location>
</feature>
<organism evidence="8">
    <name type="scientific">Grosmannia clavigera (strain kw1407 / UAMH 11150)</name>
    <name type="common">Blue stain fungus</name>
    <name type="synonym">Graphiocladiella clavigera</name>
    <dbReference type="NCBI Taxonomy" id="655863"/>
    <lineage>
        <taxon>Eukaryota</taxon>
        <taxon>Fungi</taxon>
        <taxon>Dikarya</taxon>
        <taxon>Ascomycota</taxon>
        <taxon>Pezizomycotina</taxon>
        <taxon>Sordariomycetes</taxon>
        <taxon>Sordariomycetidae</taxon>
        <taxon>Ophiostomatales</taxon>
        <taxon>Ophiostomataceae</taxon>
        <taxon>Leptographium</taxon>
    </lineage>
</organism>
<dbReference type="GO" id="GO:0005886">
    <property type="term" value="C:plasma membrane"/>
    <property type="evidence" value="ECO:0007669"/>
    <property type="project" value="UniProtKB-SubCell"/>
</dbReference>
<evidence type="ECO:0000256" key="4">
    <source>
        <dbReference type="ARBA" id="ARBA00023136"/>
    </source>
</evidence>
<dbReference type="OrthoDB" id="5286874at2759"/>
<proteinExistence type="predicted"/>